<dbReference type="EMBL" id="CAICTM010000322">
    <property type="protein sequence ID" value="CAB9507866.1"/>
    <property type="molecule type" value="Genomic_DNA"/>
</dbReference>
<dbReference type="AlphaFoldDB" id="A0A9N8HB54"/>
<protein>
    <submittedName>
        <fullName evidence="3">Uncharacterized protein</fullName>
    </submittedName>
</protein>
<evidence type="ECO:0000313" key="3">
    <source>
        <dbReference type="EMBL" id="CAB9507866.1"/>
    </source>
</evidence>
<sequence>MASTMKHRSRYHQLLPLLLLCLGIAQTTQGCVETISAWDNCLQSLDGDIDRRCLWRCSSLPPVLPDLPVVPSVPCPRFANCVGNSTSAFPSASPSVSSAPSASPSSLPSSAPSASPTVRGLCNEYSLQVCCIAICDQCDCHAQAVAHRDCIAGLPSEQYNEIMTQAGFDGCTGVPEACNNNSNQATAHTCTTGAGTQTNDSASIFVSLLVSSSTVLATTVAFLYL</sequence>
<keyword evidence="1" id="KW-0812">Transmembrane</keyword>
<dbReference type="Proteomes" id="UP001153069">
    <property type="component" value="Unassembled WGS sequence"/>
</dbReference>
<evidence type="ECO:0000256" key="2">
    <source>
        <dbReference type="SAM" id="SignalP"/>
    </source>
</evidence>
<accession>A0A9N8HB54</accession>
<evidence type="ECO:0000313" key="4">
    <source>
        <dbReference type="Proteomes" id="UP001153069"/>
    </source>
</evidence>
<reference evidence="3" key="1">
    <citation type="submission" date="2020-06" db="EMBL/GenBank/DDBJ databases">
        <authorList>
            <consortium name="Plant Systems Biology data submission"/>
        </authorList>
    </citation>
    <scope>NUCLEOTIDE SEQUENCE</scope>
    <source>
        <strain evidence="3">D6</strain>
    </source>
</reference>
<gene>
    <name evidence="3" type="ORF">SEMRO_323_G117331.1</name>
</gene>
<proteinExistence type="predicted"/>
<name>A0A9N8HB54_9STRA</name>
<comment type="caution">
    <text evidence="3">The sequence shown here is derived from an EMBL/GenBank/DDBJ whole genome shotgun (WGS) entry which is preliminary data.</text>
</comment>
<keyword evidence="2" id="KW-0732">Signal</keyword>
<organism evidence="3 4">
    <name type="scientific">Seminavis robusta</name>
    <dbReference type="NCBI Taxonomy" id="568900"/>
    <lineage>
        <taxon>Eukaryota</taxon>
        <taxon>Sar</taxon>
        <taxon>Stramenopiles</taxon>
        <taxon>Ochrophyta</taxon>
        <taxon>Bacillariophyta</taxon>
        <taxon>Bacillariophyceae</taxon>
        <taxon>Bacillariophycidae</taxon>
        <taxon>Naviculales</taxon>
        <taxon>Naviculaceae</taxon>
        <taxon>Seminavis</taxon>
    </lineage>
</organism>
<keyword evidence="4" id="KW-1185">Reference proteome</keyword>
<feature type="chain" id="PRO_5040208018" evidence="2">
    <location>
        <begin position="31"/>
        <end position="225"/>
    </location>
</feature>
<dbReference type="PROSITE" id="PS51257">
    <property type="entry name" value="PROKAR_LIPOPROTEIN"/>
    <property type="match status" value="1"/>
</dbReference>
<keyword evidence="1" id="KW-0472">Membrane</keyword>
<evidence type="ECO:0000256" key="1">
    <source>
        <dbReference type="SAM" id="Phobius"/>
    </source>
</evidence>
<feature type="transmembrane region" description="Helical" evidence="1">
    <location>
        <begin position="204"/>
        <end position="224"/>
    </location>
</feature>
<feature type="signal peptide" evidence="2">
    <location>
        <begin position="1"/>
        <end position="30"/>
    </location>
</feature>
<keyword evidence="1" id="KW-1133">Transmembrane helix</keyword>